<feature type="transmembrane region" description="Helical" evidence="1">
    <location>
        <begin position="24"/>
        <end position="49"/>
    </location>
</feature>
<name>A0AAU7KE54_9GAMM</name>
<reference evidence="3" key="1">
    <citation type="submission" date="2022-06" db="EMBL/GenBank/DDBJ databases">
        <title>A novel DMS-producing enzyme.</title>
        <authorList>
            <person name="Zhang Y."/>
        </authorList>
    </citation>
    <scope>NUCLEOTIDE SEQUENCE</scope>
    <source>
        <strain evidence="3">RT37</strain>
    </source>
</reference>
<dbReference type="EMBL" id="CP098827">
    <property type="protein sequence ID" value="XBO69473.1"/>
    <property type="molecule type" value="Genomic_DNA"/>
</dbReference>
<sequence>MNPIREFAVWAVSMLPPDASNETIAITVMGSFFAFFTALGGLAGLLGWICTRGRA</sequence>
<dbReference type="EMBL" id="CP098827">
    <property type="protein sequence ID" value="XBO69189.1"/>
    <property type="molecule type" value="Genomic_DNA"/>
</dbReference>
<proteinExistence type="predicted"/>
<keyword evidence="1" id="KW-0472">Membrane</keyword>
<keyword evidence="1" id="KW-0812">Transmembrane</keyword>
<dbReference type="RefSeq" id="WP_213226956.1">
    <property type="nucleotide sequence ID" value="NZ_CP098827.1"/>
</dbReference>
<accession>A0AAU7KE54</accession>
<organism evidence="3">
    <name type="scientific">Halomonas sp. RT37</name>
    <dbReference type="NCBI Taxonomy" id="2950872"/>
    <lineage>
        <taxon>Bacteria</taxon>
        <taxon>Pseudomonadati</taxon>
        <taxon>Pseudomonadota</taxon>
        <taxon>Gammaproteobacteria</taxon>
        <taxon>Oceanospirillales</taxon>
        <taxon>Halomonadaceae</taxon>
        <taxon>Halomonas</taxon>
    </lineage>
</organism>
<protein>
    <submittedName>
        <fullName evidence="3">Uncharacterized protein</fullName>
    </submittedName>
</protein>
<evidence type="ECO:0000313" key="3">
    <source>
        <dbReference type="EMBL" id="XBO69473.1"/>
    </source>
</evidence>
<dbReference type="AlphaFoldDB" id="A0AAU7KE54"/>
<gene>
    <name evidence="2" type="ORF">NFG58_11125</name>
    <name evidence="3" type="ORF">NFG58_12635</name>
</gene>
<evidence type="ECO:0000313" key="2">
    <source>
        <dbReference type="EMBL" id="XBO69189.1"/>
    </source>
</evidence>
<evidence type="ECO:0000256" key="1">
    <source>
        <dbReference type="SAM" id="Phobius"/>
    </source>
</evidence>
<keyword evidence="1" id="KW-1133">Transmembrane helix</keyword>